<name>A0A2S7MZJ3_9BACI</name>
<gene>
    <name evidence="2" type="ORF">CYL18_10330</name>
</gene>
<reference evidence="2 3" key="1">
    <citation type="submission" date="2017-12" db="EMBL/GenBank/DDBJ databases">
        <title>Taxonomic description and draft genome of Pradoshia cofamensis Gen. nov., sp. nov., a thermotolerant bacillale isolated from anterior gut of earthworm Eisenia fetida.</title>
        <authorList>
            <person name="Saha T."/>
            <person name="Chakraborty R."/>
        </authorList>
    </citation>
    <scope>NUCLEOTIDE SEQUENCE [LARGE SCALE GENOMIC DNA]</scope>
    <source>
        <strain evidence="2 3">EAG3</strain>
    </source>
</reference>
<proteinExistence type="predicted"/>
<dbReference type="Pfam" id="PF14068">
    <property type="entry name" value="YuiB"/>
    <property type="match status" value="1"/>
</dbReference>
<feature type="transmembrane region" description="Helical" evidence="1">
    <location>
        <begin position="33"/>
        <end position="53"/>
    </location>
</feature>
<protein>
    <submittedName>
        <fullName evidence="2">Uncharacterized protein</fullName>
    </submittedName>
</protein>
<feature type="transmembrane region" description="Helical" evidence="1">
    <location>
        <begin position="6"/>
        <end position="26"/>
    </location>
</feature>
<dbReference type="EMBL" id="PKOZ01000005">
    <property type="protein sequence ID" value="PQD95173.1"/>
    <property type="molecule type" value="Genomic_DNA"/>
</dbReference>
<dbReference type="OrthoDB" id="2382309at2"/>
<organism evidence="2 3">
    <name type="scientific">Pradoshia eiseniae</name>
    <dbReference type="NCBI Taxonomy" id="2064768"/>
    <lineage>
        <taxon>Bacteria</taxon>
        <taxon>Bacillati</taxon>
        <taxon>Bacillota</taxon>
        <taxon>Bacilli</taxon>
        <taxon>Bacillales</taxon>
        <taxon>Bacillaceae</taxon>
        <taxon>Pradoshia</taxon>
    </lineage>
</organism>
<evidence type="ECO:0000313" key="2">
    <source>
        <dbReference type="EMBL" id="PQD95173.1"/>
    </source>
</evidence>
<evidence type="ECO:0000256" key="1">
    <source>
        <dbReference type="SAM" id="Phobius"/>
    </source>
</evidence>
<keyword evidence="3" id="KW-1185">Reference proteome</keyword>
<comment type="caution">
    <text evidence="2">The sequence shown here is derived from an EMBL/GenBank/DDBJ whole genome shotgun (WGS) entry which is preliminary data.</text>
</comment>
<feature type="transmembrane region" description="Helical" evidence="1">
    <location>
        <begin position="73"/>
        <end position="99"/>
    </location>
</feature>
<dbReference type="Proteomes" id="UP000239663">
    <property type="component" value="Unassembled WGS sequence"/>
</dbReference>
<dbReference type="RefSeq" id="WP_104849433.1">
    <property type="nucleotide sequence ID" value="NZ_PKOZ01000005.1"/>
</dbReference>
<evidence type="ECO:0000313" key="3">
    <source>
        <dbReference type="Proteomes" id="UP000239663"/>
    </source>
</evidence>
<sequence>MGMSIPLMVISIVLFFILFFGLGFILNMLFRKTWIMAVIYPIIALYITGNLKLSEYFLNFSSSMSFLWERVQSLAMADAAILLSGFAGSIVSGVAIRVLRVMGYRMF</sequence>
<dbReference type="AlphaFoldDB" id="A0A2S7MZJ3"/>
<keyword evidence="1" id="KW-0812">Transmembrane</keyword>
<dbReference type="InterPro" id="IPR025917">
    <property type="entry name" value="YuiB"/>
</dbReference>
<keyword evidence="1" id="KW-0472">Membrane</keyword>
<keyword evidence="1" id="KW-1133">Transmembrane helix</keyword>
<accession>A0A2S7MZJ3</accession>